<feature type="domain" description="DUF4246" evidence="4">
    <location>
        <begin position="524"/>
        <end position="679"/>
    </location>
</feature>
<dbReference type="GeneID" id="19941343"/>
<name>T0SFJ3_SAPDV</name>
<dbReference type="EMBL" id="JH767133">
    <property type="protein sequence ID" value="EQC41752.1"/>
    <property type="molecule type" value="Genomic_DNA"/>
</dbReference>
<dbReference type="SMART" id="SM00248">
    <property type="entry name" value="ANK"/>
    <property type="match status" value="4"/>
</dbReference>
<gene>
    <name evidence="5" type="ORF">SDRG_00616</name>
</gene>
<dbReference type="Pfam" id="PF12796">
    <property type="entry name" value="Ank_2"/>
    <property type="match status" value="1"/>
</dbReference>
<dbReference type="InterPro" id="IPR036770">
    <property type="entry name" value="Ankyrin_rpt-contain_sf"/>
</dbReference>
<keyword evidence="2 3" id="KW-0040">ANK repeat</keyword>
<protein>
    <recommendedName>
        <fullName evidence="4">DUF4246 domain-containing protein</fullName>
    </recommendedName>
</protein>
<feature type="repeat" description="ANK" evidence="3">
    <location>
        <begin position="75"/>
        <end position="107"/>
    </location>
</feature>
<dbReference type="Gene3D" id="1.25.40.20">
    <property type="entry name" value="Ankyrin repeat-containing domain"/>
    <property type="match status" value="2"/>
</dbReference>
<evidence type="ECO:0000256" key="1">
    <source>
        <dbReference type="ARBA" id="ARBA00022737"/>
    </source>
</evidence>
<dbReference type="SUPFAM" id="SSF48403">
    <property type="entry name" value="Ankyrin repeat"/>
    <property type="match status" value="2"/>
</dbReference>
<dbReference type="Pfam" id="PF14033">
    <property type="entry name" value="DUF4246"/>
    <property type="match status" value="2"/>
</dbReference>
<keyword evidence="6" id="KW-1185">Reference proteome</keyword>
<feature type="domain" description="DUF4246" evidence="4">
    <location>
        <begin position="745"/>
        <end position="867"/>
    </location>
</feature>
<dbReference type="OMA" id="CFAREGE"/>
<evidence type="ECO:0000256" key="2">
    <source>
        <dbReference type="ARBA" id="ARBA00023043"/>
    </source>
</evidence>
<keyword evidence="1" id="KW-0677">Repeat</keyword>
<dbReference type="InterPro" id="IPR002110">
    <property type="entry name" value="Ankyrin_rpt"/>
</dbReference>
<dbReference type="OrthoDB" id="59491at2759"/>
<dbReference type="PROSITE" id="PS50088">
    <property type="entry name" value="ANK_REPEAT"/>
    <property type="match status" value="2"/>
</dbReference>
<sequence length="933" mass="102400">MQANGNLDDRQSVLQEWFAALAADSDRKSDLPFDTTAPIDEEGNTALHHAAAIGHEKAIRFLAPRMSDLDVLNTEGVTPLYVAISNTHASCALLLLEHGASANGRTEESPSLLYIACFHGLSDVVCRLVAAGANVHVVVEGDCTPLTALAALDKRIDIAPMVTALVAAGATIGPNPKRVVRWLARNLVRLRLLMPHVLRADDIEPALLDYNVPLLQLYIEMGGNPDVCVDVDDVYVGDTKVHRVRLLCHLLRRGDRDGACFLARYSDVNYIDEYGVMAETSALRAAISNRVDASVLEALLAHASHPPPQYYNGALKVALREGGSVPEDTFNLIASKADMTSEPFLASNGYYFDGECVRRLLRVGADPTMRSAEGYSALFMAAQYNGDGAVQLLAPFATTDMIAERHDGESILDVVLKQQQCRRMLVPLLHAGFPQPHNLPIEALYWHPANVGSHTAAAHHLGLAPYVLRPAYARLELQYMAVLSAVLDDPNWLKAPLPTTNLAPDGLALLRAEVAYLKTQKTSGFTPSTSRGVFFKDDPKIAVLHRALQYQLAPLEAAAQWHDHRLDVVDPAMYGAVYGHTQYSFEPHRGRLGVPTETVWHSDIEYYNLAPVTCFTQQFLPTNVAWDAATGRATLKSYVNNVPPSMCELYETLTASLSFVLPLLHHVESTPHDDQPRIRLSQTASRRLKGTKPPVLPSVKGFEFPRIATWDTDVPSQRQVLCGVQCYRTILPGLPTVTAWQRPTSAINEAIGTTALVLYDARNVTARVEFAQTFAATNTCPRPSDPSTEVLCRKRNVVQSQTTGAVTLSPSRIVFFDCATAYRIVLSPIDASHPGHCKVLSWAFVSKDMDPLLSTAEVYPQQKHWFYDAVQGSRLATLPTVVVDHVLSFFGDFILDDAKAQAIANASKATRCEMLTRLMGDVARASLVEEWQR</sequence>
<dbReference type="PROSITE" id="PS50297">
    <property type="entry name" value="ANK_REP_REGION"/>
    <property type="match status" value="2"/>
</dbReference>
<feature type="repeat" description="ANK" evidence="3">
    <location>
        <begin position="42"/>
        <end position="74"/>
    </location>
</feature>
<accession>T0SFJ3</accession>
<dbReference type="InParanoid" id="T0SFJ3"/>
<dbReference type="PANTHER" id="PTHR24198">
    <property type="entry name" value="ANKYRIN REPEAT AND PROTEIN KINASE DOMAIN-CONTAINING PROTEIN"/>
    <property type="match status" value="1"/>
</dbReference>
<evidence type="ECO:0000256" key="3">
    <source>
        <dbReference type="PROSITE-ProRule" id="PRU00023"/>
    </source>
</evidence>
<dbReference type="Proteomes" id="UP000030762">
    <property type="component" value="Unassembled WGS sequence"/>
</dbReference>
<evidence type="ECO:0000313" key="5">
    <source>
        <dbReference type="EMBL" id="EQC41752.1"/>
    </source>
</evidence>
<dbReference type="eggNOG" id="KOG4177">
    <property type="taxonomic scope" value="Eukaryota"/>
</dbReference>
<dbReference type="STRING" id="1156394.T0SFJ3"/>
<proteinExistence type="predicted"/>
<dbReference type="PANTHER" id="PTHR24198:SF165">
    <property type="entry name" value="ANKYRIN REPEAT-CONTAINING PROTEIN-RELATED"/>
    <property type="match status" value="1"/>
</dbReference>
<evidence type="ECO:0000259" key="4">
    <source>
        <dbReference type="Pfam" id="PF14033"/>
    </source>
</evidence>
<dbReference type="RefSeq" id="XP_008604322.1">
    <property type="nucleotide sequence ID" value="XM_008606100.1"/>
</dbReference>
<dbReference type="VEuPathDB" id="FungiDB:SDRG_00616"/>
<dbReference type="InterPro" id="IPR049192">
    <property type="entry name" value="DUF4246_C"/>
</dbReference>
<organism evidence="5 6">
    <name type="scientific">Saprolegnia diclina (strain VS20)</name>
    <dbReference type="NCBI Taxonomy" id="1156394"/>
    <lineage>
        <taxon>Eukaryota</taxon>
        <taxon>Sar</taxon>
        <taxon>Stramenopiles</taxon>
        <taxon>Oomycota</taxon>
        <taxon>Saprolegniomycetes</taxon>
        <taxon>Saprolegniales</taxon>
        <taxon>Saprolegniaceae</taxon>
        <taxon>Saprolegnia</taxon>
    </lineage>
</organism>
<reference evidence="5 6" key="1">
    <citation type="submission" date="2012-04" db="EMBL/GenBank/DDBJ databases">
        <title>The Genome Sequence of Saprolegnia declina VS20.</title>
        <authorList>
            <consortium name="The Broad Institute Genome Sequencing Platform"/>
            <person name="Russ C."/>
            <person name="Nusbaum C."/>
            <person name="Tyler B."/>
            <person name="van West P."/>
            <person name="Dieguez-Uribeondo J."/>
            <person name="de Bruijn I."/>
            <person name="Tripathy S."/>
            <person name="Jiang R."/>
            <person name="Young S.K."/>
            <person name="Zeng Q."/>
            <person name="Gargeya S."/>
            <person name="Fitzgerald M."/>
            <person name="Haas B."/>
            <person name="Abouelleil A."/>
            <person name="Alvarado L."/>
            <person name="Arachchi H.M."/>
            <person name="Berlin A."/>
            <person name="Chapman S.B."/>
            <person name="Goldberg J."/>
            <person name="Griggs A."/>
            <person name="Gujja S."/>
            <person name="Hansen M."/>
            <person name="Howarth C."/>
            <person name="Imamovic A."/>
            <person name="Larimer J."/>
            <person name="McCowen C."/>
            <person name="Montmayeur A."/>
            <person name="Murphy C."/>
            <person name="Neiman D."/>
            <person name="Pearson M."/>
            <person name="Priest M."/>
            <person name="Roberts A."/>
            <person name="Saif S."/>
            <person name="Shea T."/>
            <person name="Sisk P."/>
            <person name="Sykes S."/>
            <person name="Wortman J."/>
            <person name="Nusbaum C."/>
            <person name="Birren B."/>
        </authorList>
    </citation>
    <scope>NUCLEOTIDE SEQUENCE [LARGE SCALE GENOMIC DNA]</scope>
    <source>
        <strain evidence="5 6">VS20</strain>
    </source>
</reference>
<dbReference type="AlphaFoldDB" id="T0SFJ3"/>
<evidence type="ECO:0000313" key="6">
    <source>
        <dbReference type="Proteomes" id="UP000030762"/>
    </source>
</evidence>